<feature type="compositionally biased region" description="Basic residues" evidence="2">
    <location>
        <begin position="148"/>
        <end position="160"/>
    </location>
</feature>
<organism evidence="3 4">
    <name type="scientific">Halopseudomonas salegens</name>
    <dbReference type="NCBI Taxonomy" id="1434072"/>
    <lineage>
        <taxon>Bacteria</taxon>
        <taxon>Pseudomonadati</taxon>
        <taxon>Pseudomonadota</taxon>
        <taxon>Gammaproteobacteria</taxon>
        <taxon>Pseudomonadales</taxon>
        <taxon>Pseudomonadaceae</taxon>
        <taxon>Halopseudomonas</taxon>
    </lineage>
</organism>
<feature type="coiled-coil region" evidence="1">
    <location>
        <begin position="37"/>
        <end position="119"/>
    </location>
</feature>
<accession>A0A1H2E3E2</accession>
<dbReference type="Proteomes" id="UP000243924">
    <property type="component" value="Chromosome I"/>
</dbReference>
<reference evidence="4" key="1">
    <citation type="submission" date="2016-10" db="EMBL/GenBank/DDBJ databases">
        <authorList>
            <person name="Varghese N."/>
            <person name="Submissions S."/>
        </authorList>
    </citation>
    <scope>NUCLEOTIDE SEQUENCE [LARGE SCALE GENOMIC DNA]</scope>
    <source>
        <strain evidence="4">CECT 8338</strain>
    </source>
</reference>
<feature type="region of interest" description="Disordered" evidence="2">
    <location>
        <begin position="133"/>
        <end position="180"/>
    </location>
</feature>
<evidence type="ECO:0000313" key="3">
    <source>
        <dbReference type="EMBL" id="SDT89565.1"/>
    </source>
</evidence>
<dbReference type="OrthoDB" id="6894071at2"/>
<keyword evidence="1" id="KW-0175">Coiled coil</keyword>
<gene>
    <name evidence="3" type="ORF">SAMN05216210_0280</name>
</gene>
<name>A0A1H2E3E2_9GAMM</name>
<dbReference type="AlphaFoldDB" id="A0A1H2E3E2"/>
<proteinExistence type="predicted"/>
<protein>
    <recommendedName>
        <fullName evidence="5">Transcriptional regulator</fullName>
    </recommendedName>
</protein>
<evidence type="ECO:0000256" key="2">
    <source>
        <dbReference type="SAM" id="MobiDB-lite"/>
    </source>
</evidence>
<feature type="compositionally biased region" description="Polar residues" evidence="2">
    <location>
        <begin position="171"/>
        <end position="180"/>
    </location>
</feature>
<sequence>MTGQAKSSQTSAAPITTPLHLLQTLTRTLHEHLGEACSQAEADAEKALGKLQRQLDKLASKRGETVNKLKIKEADERGEKALNKSRAKLAELDSAIEQLSQAQKEAQSYLRQLRNDVRQTLRLAKGFERIEQQAAQAIDKRDNPPVPRPRRKPAARKKPPANRTAGKATAAGNQTDPGVS</sequence>
<dbReference type="RefSeq" id="WP_092383402.1">
    <property type="nucleotide sequence ID" value="NZ_LT629787.1"/>
</dbReference>
<dbReference type="EMBL" id="LT629787">
    <property type="protein sequence ID" value="SDT89565.1"/>
    <property type="molecule type" value="Genomic_DNA"/>
</dbReference>
<evidence type="ECO:0000313" key="4">
    <source>
        <dbReference type="Proteomes" id="UP000243924"/>
    </source>
</evidence>
<keyword evidence="4" id="KW-1185">Reference proteome</keyword>
<evidence type="ECO:0008006" key="5">
    <source>
        <dbReference type="Google" id="ProtNLM"/>
    </source>
</evidence>
<dbReference type="InterPro" id="IPR047725">
    <property type="entry name" value="AlgP_N"/>
</dbReference>
<dbReference type="STRING" id="1434072.SAMN05216210_0280"/>
<evidence type="ECO:0000256" key="1">
    <source>
        <dbReference type="SAM" id="Coils"/>
    </source>
</evidence>
<dbReference type="NCBIfam" id="NF038178">
    <property type="entry name" value="AlgP_Nterm"/>
    <property type="match status" value="1"/>
</dbReference>